<protein>
    <submittedName>
        <fullName evidence="2">Extracellular solute-binding protein family 1</fullName>
    </submittedName>
</protein>
<sequence>MRRFVKLKRLAIWSLVGLLLSWLISCNAAPPTSSSPELEFWTMQLQPKFTPYFTEVIRQYESENQGIKLRWVDVPWEAMESKILTAVSAKTAPDVVNLNPNFASQLASRNAWLDLNTQIPPEVKQQYLPKIWAATTLKDASFGIPWYLTTRITLSNQDLLSKAGIKEPPKTFEELADVAAKLKEKTGKYALFVTFVPGDSGEVLESLVQMGVQLVDDQGKAAFNTPDGIAGFRYWVDLYQQGLLPPEVLTQGHRHAIDLYQSGEIALLSSGAEFLTSIETNAPTIAKVTATSPQITGKTGKKNVAVMNLVIPRDTDKAEESVKFALFVTNTENQLGFAKAANVLPSTVEGVKRYIEELKQSSDSSAIAQARQVSAMQLNDAEVLVPAMKDLNKLQQIIYENLQAAMLKEKTVEQAVKDAADAWDSI</sequence>
<dbReference type="CDD" id="cd13585">
    <property type="entry name" value="PBP2_TMBP_like"/>
    <property type="match status" value="1"/>
</dbReference>
<dbReference type="Pfam" id="PF01547">
    <property type="entry name" value="SBP_bac_1"/>
    <property type="match status" value="1"/>
</dbReference>
<accession>B7K651</accession>
<dbReference type="SUPFAM" id="SSF53850">
    <property type="entry name" value="Periplasmic binding protein-like II"/>
    <property type="match status" value="1"/>
</dbReference>
<dbReference type="AlphaFoldDB" id="B7K651"/>
<feature type="signal peptide" evidence="1">
    <location>
        <begin position="1"/>
        <end position="28"/>
    </location>
</feature>
<dbReference type="KEGG" id="cyp:PCC8801_4174"/>
<organism evidence="2 3">
    <name type="scientific">Rippkaea orientalis (strain PCC 8801 / RF-1)</name>
    <name type="common">Cyanothece sp. (strain PCC 8801)</name>
    <dbReference type="NCBI Taxonomy" id="41431"/>
    <lineage>
        <taxon>Bacteria</taxon>
        <taxon>Bacillati</taxon>
        <taxon>Cyanobacteriota</taxon>
        <taxon>Cyanophyceae</taxon>
        <taxon>Oscillatoriophycideae</taxon>
        <taxon>Chroococcales</taxon>
        <taxon>Aphanothecaceae</taxon>
        <taxon>Rippkaea</taxon>
        <taxon>Rippkaea orientalis</taxon>
    </lineage>
</organism>
<dbReference type="STRING" id="41431.PCC8801_4174"/>
<evidence type="ECO:0000313" key="3">
    <source>
        <dbReference type="Proteomes" id="UP000008204"/>
    </source>
</evidence>
<dbReference type="PROSITE" id="PS51257">
    <property type="entry name" value="PROKAR_LIPOPROTEIN"/>
    <property type="match status" value="1"/>
</dbReference>
<keyword evidence="1" id="KW-0732">Signal</keyword>
<dbReference type="Proteomes" id="UP000008204">
    <property type="component" value="Chromosome"/>
</dbReference>
<dbReference type="OrthoDB" id="9769685at2"/>
<dbReference type="RefSeq" id="WP_015785153.1">
    <property type="nucleotide sequence ID" value="NC_011726.1"/>
</dbReference>
<dbReference type="eggNOG" id="COG1653">
    <property type="taxonomic scope" value="Bacteria"/>
</dbReference>
<dbReference type="EMBL" id="CP001287">
    <property type="protein sequence ID" value="ACK68104.1"/>
    <property type="molecule type" value="Genomic_DNA"/>
</dbReference>
<proteinExistence type="predicted"/>
<name>B7K651_RIPO1</name>
<dbReference type="PANTHER" id="PTHR43649:SF12">
    <property type="entry name" value="DIACETYLCHITOBIOSE BINDING PROTEIN DASA"/>
    <property type="match status" value="1"/>
</dbReference>
<dbReference type="HOGENOM" id="CLU_031285_10_2_3"/>
<keyword evidence="3" id="KW-1185">Reference proteome</keyword>
<dbReference type="Gene3D" id="3.40.190.10">
    <property type="entry name" value="Periplasmic binding protein-like II"/>
    <property type="match status" value="1"/>
</dbReference>
<dbReference type="PANTHER" id="PTHR43649">
    <property type="entry name" value="ARABINOSE-BINDING PROTEIN-RELATED"/>
    <property type="match status" value="1"/>
</dbReference>
<gene>
    <name evidence="2" type="ordered locus">PCC8801_4174</name>
</gene>
<feature type="chain" id="PRO_5002858715" evidence="1">
    <location>
        <begin position="29"/>
        <end position="426"/>
    </location>
</feature>
<dbReference type="InterPro" id="IPR050490">
    <property type="entry name" value="Bact_solute-bd_prot1"/>
</dbReference>
<evidence type="ECO:0000313" key="2">
    <source>
        <dbReference type="EMBL" id="ACK68104.1"/>
    </source>
</evidence>
<reference evidence="3" key="1">
    <citation type="journal article" date="2011" name="MBio">
        <title>Novel metabolic attributes of the genus Cyanothece, comprising a group of unicellular nitrogen-fixing Cyanobacteria.</title>
        <authorList>
            <person name="Bandyopadhyay A."/>
            <person name="Elvitigala T."/>
            <person name="Welsh E."/>
            <person name="Stockel J."/>
            <person name="Liberton M."/>
            <person name="Min H."/>
            <person name="Sherman L.A."/>
            <person name="Pakrasi H.B."/>
        </authorList>
    </citation>
    <scope>NUCLEOTIDE SEQUENCE [LARGE SCALE GENOMIC DNA]</scope>
    <source>
        <strain evidence="3">PCC 8801</strain>
    </source>
</reference>
<evidence type="ECO:0000256" key="1">
    <source>
        <dbReference type="SAM" id="SignalP"/>
    </source>
</evidence>
<dbReference type="InterPro" id="IPR006059">
    <property type="entry name" value="SBP"/>
</dbReference>